<dbReference type="AlphaFoldDB" id="A0A4Z0F6V7"/>
<protein>
    <submittedName>
        <fullName evidence="1">Uncharacterized protein</fullName>
    </submittedName>
</protein>
<dbReference type="RefSeq" id="WP_135283005.1">
    <property type="nucleotide sequence ID" value="NZ_SRIO01000056.1"/>
</dbReference>
<dbReference type="OrthoDB" id="9027267at2"/>
<dbReference type="Proteomes" id="UP000297890">
    <property type="component" value="Unassembled WGS sequence"/>
</dbReference>
<comment type="caution">
    <text evidence="1">The sequence shown here is derived from an EMBL/GenBank/DDBJ whole genome shotgun (WGS) entry which is preliminary data.</text>
</comment>
<evidence type="ECO:0000313" key="2">
    <source>
        <dbReference type="Proteomes" id="UP000297890"/>
    </source>
</evidence>
<sequence length="90" mass="10020">MQQQALMKFDPATGVAKPYPSHAAQWRKWHGEMTAWLFDPWTGRRRDAREVGSDVQGLFIIPPGDPVYAATLGHRHAGCGMLNMANAESK</sequence>
<keyword evidence="2" id="KW-1185">Reference proteome</keyword>
<name>A0A4Z0F6V7_9GAMM</name>
<organism evidence="1 2">
    <name type="scientific">Candidatus Macondimonas diazotrophica</name>
    <dbReference type="NCBI Taxonomy" id="2305248"/>
    <lineage>
        <taxon>Bacteria</taxon>
        <taxon>Pseudomonadati</taxon>
        <taxon>Pseudomonadota</taxon>
        <taxon>Gammaproteobacteria</taxon>
        <taxon>Chromatiales</taxon>
        <taxon>Ectothiorhodospiraceae</taxon>
        <taxon>Candidatus Macondimonas</taxon>
    </lineage>
</organism>
<reference evidence="1 2" key="1">
    <citation type="journal article" date="2019" name="ISME J.">
        <title>Candidatus Macondimonas diazotrophica, a novel gammaproteobacterial genus dominating crude-oil-contaminated coastal sediments.</title>
        <authorList>
            <person name="Karthikeyan S."/>
            <person name="Konstantinidis K."/>
        </authorList>
    </citation>
    <scope>NUCLEOTIDE SEQUENCE [LARGE SCALE GENOMIC DNA]</scope>
    <source>
        <strain evidence="1 2">KTK01</strain>
    </source>
</reference>
<evidence type="ECO:0000313" key="1">
    <source>
        <dbReference type="EMBL" id="TFZ80592.1"/>
    </source>
</evidence>
<accession>A0A4Z0F6V7</accession>
<proteinExistence type="predicted"/>
<gene>
    <name evidence="1" type="ORF">E4680_13795</name>
</gene>
<dbReference type="EMBL" id="SRIO01000056">
    <property type="protein sequence ID" value="TFZ80592.1"/>
    <property type="molecule type" value="Genomic_DNA"/>
</dbReference>